<evidence type="ECO:0000256" key="2">
    <source>
        <dbReference type="SAM" id="MobiDB-lite"/>
    </source>
</evidence>
<evidence type="ECO:0000256" key="3">
    <source>
        <dbReference type="SAM" id="Phobius"/>
    </source>
</evidence>
<accession>A0ABP7RGX2</accession>
<feature type="transmembrane region" description="Helical" evidence="3">
    <location>
        <begin position="212"/>
        <end position="237"/>
    </location>
</feature>
<name>A0ABP7RGX2_9BACT</name>
<sequence>MESPGGEEAGEAVPDADEPTRITAAPATSRKLIYHAQVRVKVADLVRANARMDSLTRTYGAYVSAAAETRQDGEWEHKMTIRVLPARFPALLASLNGLGTLESKTLGTDDVTAEHADVSARLRTKRALEQRYVALLSQAKKVTEILEIEEKLGEVRGDIEATESKLKTLDDQVGYSTITLTYFQEITLNTPDAPVLSFASRFTQAFYSGWELLTALVLALVTTWPLLLLGAAGTWGWRAWRQRRHPFPAAKAG</sequence>
<comment type="caution">
    <text evidence="5">The sequence shown here is derived from an EMBL/GenBank/DDBJ whole genome shotgun (WGS) entry which is preliminary data.</text>
</comment>
<feature type="region of interest" description="Disordered" evidence="2">
    <location>
        <begin position="1"/>
        <end position="20"/>
    </location>
</feature>
<evidence type="ECO:0000259" key="4">
    <source>
        <dbReference type="Pfam" id="PF14257"/>
    </source>
</evidence>
<feature type="coiled-coil region" evidence="1">
    <location>
        <begin position="145"/>
        <end position="172"/>
    </location>
</feature>
<keyword evidence="3" id="KW-0472">Membrane</keyword>
<gene>
    <name evidence="5" type="ORF">GCM10022408_05010</name>
</gene>
<keyword evidence="1" id="KW-0175">Coiled coil</keyword>
<keyword evidence="3" id="KW-0812">Transmembrane</keyword>
<keyword evidence="3" id="KW-1133">Transmembrane helix</keyword>
<dbReference type="InterPro" id="IPR025645">
    <property type="entry name" value="DUF4349"/>
</dbReference>
<feature type="domain" description="DUF4349" evidence="4">
    <location>
        <begin position="30"/>
        <end position="238"/>
    </location>
</feature>
<dbReference type="EMBL" id="BAABDJ010000002">
    <property type="protein sequence ID" value="GAA3997309.1"/>
    <property type="molecule type" value="Genomic_DNA"/>
</dbReference>
<dbReference type="Pfam" id="PF14257">
    <property type="entry name" value="DUF4349"/>
    <property type="match status" value="1"/>
</dbReference>
<reference evidence="6" key="1">
    <citation type="journal article" date="2019" name="Int. J. Syst. Evol. Microbiol.">
        <title>The Global Catalogue of Microorganisms (GCM) 10K type strain sequencing project: providing services to taxonomists for standard genome sequencing and annotation.</title>
        <authorList>
            <consortium name="The Broad Institute Genomics Platform"/>
            <consortium name="The Broad Institute Genome Sequencing Center for Infectious Disease"/>
            <person name="Wu L."/>
            <person name="Ma J."/>
        </authorList>
    </citation>
    <scope>NUCLEOTIDE SEQUENCE [LARGE SCALE GENOMIC DNA]</scope>
    <source>
        <strain evidence="6">JCM 17224</strain>
    </source>
</reference>
<evidence type="ECO:0000256" key="1">
    <source>
        <dbReference type="SAM" id="Coils"/>
    </source>
</evidence>
<protein>
    <recommendedName>
        <fullName evidence="4">DUF4349 domain-containing protein</fullName>
    </recommendedName>
</protein>
<organism evidence="5 6">
    <name type="scientific">Hymenobacter fastidiosus</name>
    <dbReference type="NCBI Taxonomy" id="486264"/>
    <lineage>
        <taxon>Bacteria</taxon>
        <taxon>Pseudomonadati</taxon>
        <taxon>Bacteroidota</taxon>
        <taxon>Cytophagia</taxon>
        <taxon>Cytophagales</taxon>
        <taxon>Hymenobacteraceae</taxon>
        <taxon>Hymenobacter</taxon>
    </lineage>
</organism>
<proteinExistence type="predicted"/>
<keyword evidence="6" id="KW-1185">Reference proteome</keyword>
<evidence type="ECO:0000313" key="5">
    <source>
        <dbReference type="EMBL" id="GAA3997309.1"/>
    </source>
</evidence>
<dbReference type="RefSeq" id="WP_345070765.1">
    <property type="nucleotide sequence ID" value="NZ_BAABDJ010000002.1"/>
</dbReference>
<dbReference type="Proteomes" id="UP001500567">
    <property type="component" value="Unassembled WGS sequence"/>
</dbReference>
<feature type="compositionally biased region" description="Acidic residues" evidence="2">
    <location>
        <begin position="8"/>
        <end position="17"/>
    </location>
</feature>
<evidence type="ECO:0000313" key="6">
    <source>
        <dbReference type="Proteomes" id="UP001500567"/>
    </source>
</evidence>